<evidence type="ECO:0000313" key="1">
    <source>
        <dbReference type="EMBL" id="CAH2210310.1"/>
    </source>
</evidence>
<dbReference type="AlphaFoldDB" id="A0A8S4QLA5"/>
<comment type="caution">
    <text evidence="1">The sequence shown here is derived from an EMBL/GenBank/DDBJ whole genome shotgun (WGS) entry which is preliminary data.</text>
</comment>
<keyword evidence="2" id="KW-1185">Reference proteome</keyword>
<accession>A0A8S4QLA5</accession>
<organism evidence="1 2">
    <name type="scientific">Pararge aegeria aegeria</name>
    <dbReference type="NCBI Taxonomy" id="348720"/>
    <lineage>
        <taxon>Eukaryota</taxon>
        <taxon>Metazoa</taxon>
        <taxon>Ecdysozoa</taxon>
        <taxon>Arthropoda</taxon>
        <taxon>Hexapoda</taxon>
        <taxon>Insecta</taxon>
        <taxon>Pterygota</taxon>
        <taxon>Neoptera</taxon>
        <taxon>Endopterygota</taxon>
        <taxon>Lepidoptera</taxon>
        <taxon>Glossata</taxon>
        <taxon>Ditrysia</taxon>
        <taxon>Papilionoidea</taxon>
        <taxon>Nymphalidae</taxon>
        <taxon>Satyrinae</taxon>
        <taxon>Satyrini</taxon>
        <taxon>Parargina</taxon>
        <taxon>Pararge</taxon>
    </lineage>
</organism>
<sequence length="93" mass="10672">MPSKLQRVHFTRGLPEPSNYLYLALTLAILLPRRWKKKDKGSDADGRLASEIYEGAAPPGAASTHAARKPYRYEILREVESVWNRFENQINFV</sequence>
<gene>
    <name evidence="1" type="primary">jg21838</name>
    <name evidence="1" type="ORF">PAEG_LOCUS2220</name>
</gene>
<dbReference type="Proteomes" id="UP000838756">
    <property type="component" value="Unassembled WGS sequence"/>
</dbReference>
<dbReference type="EMBL" id="CAKXAJ010007161">
    <property type="protein sequence ID" value="CAH2210310.1"/>
    <property type="molecule type" value="Genomic_DNA"/>
</dbReference>
<evidence type="ECO:0000313" key="2">
    <source>
        <dbReference type="Proteomes" id="UP000838756"/>
    </source>
</evidence>
<reference evidence="1" key="1">
    <citation type="submission" date="2022-03" db="EMBL/GenBank/DDBJ databases">
        <authorList>
            <person name="Lindestad O."/>
        </authorList>
    </citation>
    <scope>NUCLEOTIDE SEQUENCE</scope>
</reference>
<name>A0A8S4QLA5_9NEOP</name>
<proteinExistence type="predicted"/>
<protein>
    <submittedName>
        <fullName evidence="1">Jg21838 protein</fullName>
    </submittedName>
</protein>